<name>A0A120JVY2_9GAMM</name>
<dbReference type="AlphaFoldDB" id="A0A120JVY2"/>
<dbReference type="EMBL" id="CP014226">
    <property type="protein sequence ID" value="AMD00624.1"/>
    <property type="molecule type" value="Genomic_DNA"/>
</dbReference>
<dbReference type="Proteomes" id="UP000063387">
    <property type="component" value="Chromosome"/>
</dbReference>
<dbReference type="KEGG" id="hco:LOKO_01556"/>
<gene>
    <name evidence="1" type="ORF">LOKO_01556</name>
</gene>
<accession>A0A120JVY2</accession>
<sequence length="243" mass="27243">MSWRTIRNCGKVKTFHKKIPLKTGKIKTGELLDEVAQEFAKVSTQVFDTIGDFVFSYGERQLSSIFLPAFYNLGFGAMQEVPTRRKELGESCSAGWLDYWVQKEDRWVYLIEAKHSWQLFEGSVTQDAHAKINASVEQLNRINGEELENLSFVDSTYKISMVVLPIYRNLLKGVAAQEGDECPVSAADMDRFVGAAARSLPSCVSWVGAWVLPDRMQYAFSGNSFSGLRTFPGVLFLVSVVAD</sequence>
<reference evidence="1 2" key="1">
    <citation type="journal article" date="2016" name="Genome Announc.">
        <title>Draft Genome Sequence of 'Halomonas chromatireducens' Strain AGD 8-3, a Haloalkaliphilic Chromate- and Selenite-Reducing Gammaproteobacterium.</title>
        <authorList>
            <person name="Sharko F.S."/>
            <person name="Shapovalova A.A."/>
            <person name="Tsygankova S.V."/>
            <person name="Komova A.V."/>
            <person name="Boulygina E.S."/>
            <person name="Teslyuk A.B."/>
            <person name="Gotovtsev P.M."/>
            <person name="Namsaraev Z.B."/>
            <person name="Khijniak T.V."/>
            <person name="Nedoluzhko A.V."/>
            <person name="Vasilov R.G."/>
        </authorList>
    </citation>
    <scope>NUCLEOTIDE SEQUENCE [LARGE SCALE GENOMIC DNA]</scope>
    <source>
        <strain evidence="1 2">AGD 8-3</strain>
    </source>
</reference>
<keyword evidence="2" id="KW-1185">Reference proteome</keyword>
<reference evidence="1 2" key="2">
    <citation type="submission" date="2016-02" db="EMBL/GenBank/DDBJ databases">
        <authorList>
            <person name="Wen L."/>
            <person name="He K."/>
            <person name="Yang H."/>
        </authorList>
    </citation>
    <scope>NUCLEOTIDE SEQUENCE [LARGE SCALE GENOMIC DNA]</scope>
    <source>
        <strain evidence="1 2">AGD 8-3</strain>
    </source>
</reference>
<dbReference type="PATRIC" id="fig|507626.3.peg.1545"/>
<organism evidence="1 2">
    <name type="scientific">Halomonas chromatireducens</name>
    <dbReference type="NCBI Taxonomy" id="507626"/>
    <lineage>
        <taxon>Bacteria</taxon>
        <taxon>Pseudomonadati</taxon>
        <taxon>Pseudomonadota</taxon>
        <taxon>Gammaproteobacteria</taxon>
        <taxon>Oceanospirillales</taxon>
        <taxon>Halomonadaceae</taxon>
        <taxon>Halomonas</taxon>
    </lineage>
</organism>
<dbReference type="OrthoDB" id="5368515at2"/>
<evidence type="ECO:0000313" key="2">
    <source>
        <dbReference type="Proteomes" id="UP000063387"/>
    </source>
</evidence>
<dbReference type="RefSeq" id="WP_066447216.1">
    <property type="nucleotide sequence ID" value="NZ_CP014226.1"/>
</dbReference>
<evidence type="ECO:0000313" key="1">
    <source>
        <dbReference type="EMBL" id="AMD00624.1"/>
    </source>
</evidence>
<proteinExistence type="predicted"/>
<protein>
    <submittedName>
        <fullName evidence="1">Uncharacterized protein</fullName>
    </submittedName>
</protein>